<reference evidence="13 14" key="1">
    <citation type="journal article" date="2016" name="Nat. Commun.">
        <title>Thousands of microbial genomes shed light on interconnected biogeochemical processes in an aquifer system.</title>
        <authorList>
            <person name="Anantharaman K."/>
            <person name="Brown C.T."/>
            <person name="Hug L.A."/>
            <person name="Sharon I."/>
            <person name="Castelle C.J."/>
            <person name="Probst A.J."/>
            <person name="Thomas B.C."/>
            <person name="Singh A."/>
            <person name="Wilkins M.J."/>
            <person name="Karaoz U."/>
            <person name="Brodie E.L."/>
            <person name="Williams K.H."/>
            <person name="Hubbard S.S."/>
            <person name="Banfield J.F."/>
        </authorList>
    </citation>
    <scope>NUCLEOTIDE SEQUENCE [LARGE SCALE GENOMIC DNA]</scope>
</reference>
<comment type="caution">
    <text evidence="10">Lacks conserved residue(s) required for the propagation of feature annotation.</text>
</comment>
<dbReference type="GO" id="GO:0006424">
    <property type="term" value="P:glutamyl-tRNA aminoacylation"/>
    <property type="evidence" value="ECO:0007669"/>
    <property type="project" value="UniProtKB-UniRule"/>
</dbReference>
<dbReference type="SUPFAM" id="SSF52374">
    <property type="entry name" value="Nucleotidylyl transferase"/>
    <property type="match status" value="1"/>
</dbReference>
<evidence type="ECO:0000313" key="13">
    <source>
        <dbReference type="EMBL" id="OGC42138.1"/>
    </source>
</evidence>
<feature type="binding site" evidence="10">
    <location>
        <position position="245"/>
    </location>
    <ligand>
        <name>ATP</name>
        <dbReference type="ChEBI" id="CHEBI:30616"/>
    </ligand>
</feature>
<evidence type="ECO:0000256" key="10">
    <source>
        <dbReference type="HAMAP-Rule" id="MF_00022"/>
    </source>
</evidence>
<dbReference type="InterPro" id="IPR020058">
    <property type="entry name" value="Glu/Gln-tRNA-synth_Ib_cat-dom"/>
</dbReference>
<dbReference type="NCBIfam" id="TIGR00464">
    <property type="entry name" value="gltX_bact"/>
    <property type="match status" value="1"/>
</dbReference>
<organism evidence="13 14">
    <name type="scientific">candidate division WOR-3 bacterium RBG_13_43_14</name>
    <dbReference type="NCBI Taxonomy" id="1802590"/>
    <lineage>
        <taxon>Bacteria</taxon>
        <taxon>Bacteria division WOR-3</taxon>
    </lineage>
</organism>
<protein>
    <recommendedName>
        <fullName evidence="10">Glutamate--tRNA ligase</fullName>
        <ecNumber evidence="10">6.1.1.17</ecNumber>
    </recommendedName>
    <alternativeName>
        <fullName evidence="10">Glutamyl-tRNA synthetase</fullName>
        <shortName evidence="10">GluRS</shortName>
    </alternativeName>
</protein>
<keyword evidence="9 10" id="KW-0030">Aminoacyl-tRNA synthetase</keyword>
<dbReference type="AlphaFoldDB" id="A0A1F4UB16"/>
<dbReference type="FunFam" id="3.40.50.620:FF:000007">
    <property type="entry name" value="Glutamate--tRNA ligase"/>
    <property type="match status" value="1"/>
</dbReference>
<evidence type="ECO:0000256" key="3">
    <source>
        <dbReference type="ARBA" id="ARBA00011245"/>
    </source>
</evidence>
<dbReference type="GO" id="GO:0005524">
    <property type="term" value="F:ATP binding"/>
    <property type="evidence" value="ECO:0007669"/>
    <property type="project" value="UniProtKB-UniRule"/>
</dbReference>
<dbReference type="InterPro" id="IPR004527">
    <property type="entry name" value="Glu-tRNA-ligase_bac/mito"/>
</dbReference>
<name>A0A1F4UB16_UNCW3</name>
<dbReference type="HAMAP" id="MF_00022">
    <property type="entry name" value="Glu_tRNA_synth_type1"/>
    <property type="match status" value="1"/>
</dbReference>
<dbReference type="SUPFAM" id="SSF48163">
    <property type="entry name" value="An anticodon-binding domain of class I aminoacyl-tRNA synthetases"/>
    <property type="match status" value="1"/>
</dbReference>
<feature type="short sequence motif" description="'HIGH' region" evidence="10">
    <location>
        <begin position="11"/>
        <end position="21"/>
    </location>
</feature>
<evidence type="ECO:0000256" key="7">
    <source>
        <dbReference type="ARBA" id="ARBA00022840"/>
    </source>
</evidence>
<evidence type="ECO:0000256" key="9">
    <source>
        <dbReference type="ARBA" id="ARBA00023146"/>
    </source>
</evidence>
<keyword evidence="6 10" id="KW-0547">Nucleotide-binding</keyword>
<dbReference type="InterPro" id="IPR014729">
    <property type="entry name" value="Rossmann-like_a/b/a_fold"/>
</dbReference>
<dbReference type="InterPro" id="IPR033910">
    <property type="entry name" value="GluRS_core"/>
</dbReference>
<dbReference type="Gene3D" id="1.10.10.350">
    <property type="match status" value="1"/>
</dbReference>
<sequence length="477" mass="55862">MNNNVRVRMAPSPTGFFHVGSARTALYNWLFARHHNGKFILRVEDTDVKRSSPEMINVILDGMKWLGLDWDEEYFQSQRLDLYRQYAEKLLDTGQAYYCYCDPQELEKERKEAYKKKINWHYDRRCLNLSPDEKEKKEKDGLPRAVRFMIPDTTVKYNDLIHGEIGRDSIDIEDFVILRHDKSPTYNLACVVDDADMKISHVIRAVDHITNTPKQILLYEAFDLPKPEFAHLPLILGKDKSKLSKRHGAVSLMEYRDQGFLPEAIFNYLALLGWSPGDDKEIMSCNEIIERFMLDRVNASNAVFDIEKLEWMNQQYIMVMDRDELITRSMPFLTKEKIYTNDLNQNKVKLRSIIDLMAPRLKVLADISKVRFFFSDEFQYDDKLMQKHCTKKTLDIMADYLTVFRKIEPFDIKTLDESLRTFADKNTIKAREIIHPLRAYVTGQEGGPGLFETMAVLGRDTCIRRIEKILKQSGHNV</sequence>
<dbReference type="InterPro" id="IPR049940">
    <property type="entry name" value="GluQ/Sye"/>
</dbReference>
<dbReference type="GO" id="GO:0008270">
    <property type="term" value="F:zinc ion binding"/>
    <property type="evidence" value="ECO:0007669"/>
    <property type="project" value="InterPro"/>
</dbReference>
<comment type="subunit">
    <text evidence="3 10">Monomer.</text>
</comment>
<dbReference type="GO" id="GO:0005829">
    <property type="term" value="C:cytosol"/>
    <property type="evidence" value="ECO:0007669"/>
    <property type="project" value="TreeGrafter"/>
</dbReference>
<dbReference type="InterPro" id="IPR020751">
    <property type="entry name" value="aa-tRNA-synth_I_codon-bd_sub2"/>
</dbReference>
<dbReference type="Gene3D" id="3.40.50.620">
    <property type="entry name" value="HUPs"/>
    <property type="match status" value="1"/>
</dbReference>
<dbReference type="EMBL" id="MEUM01000081">
    <property type="protein sequence ID" value="OGC42138.1"/>
    <property type="molecule type" value="Genomic_DNA"/>
</dbReference>
<dbReference type="Pfam" id="PF19269">
    <property type="entry name" value="Anticodon_2"/>
    <property type="match status" value="1"/>
</dbReference>
<evidence type="ECO:0000256" key="1">
    <source>
        <dbReference type="ARBA" id="ARBA00004496"/>
    </source>
</evidence>
<dbReference type="PANTHER" id="PTHR43311:SF2">
    <property type="entry name" value="GLUTAMATE--TRNA LIGASE, MITOCHONDRIAL-RELATED"/>
    <property type="match status" value="1"/>
</dbReference>
<proteinExistence type="inferred from homology"/>
<dbReference type="Proteomes" id="UP000177025">
    <property type="component" value="Unassembled WGS sequence"/>
</dbReference>
<dbReference type="EC" id="6.1.1.17" evidence="10"/>
<comment type="function">
    <text evidence="10">Catalyzes the attachment of glutamate to tRNA(Glu) in a two-step reaction: glutamate is first activated by ATP to form Glu-AMP and then transferred to the acceptor end of tRNA(Glu).</text>
</comment>
<dbReference type="PANTHER" id="PTHR43311">
    <property type="entry name" value="GLUTAMATE--TRNA LIGASE"/>
    <property type="match status" value="1"/>
</dbReference>
<dbReference type="GO" id="GO:0004818">
    <property type="term" value="F:glutamate-tRNA ligase activity"/>
    <property type="evidence" value="ECO:0007669"/>
    <property type="project" value="UniProtKB-UniRule"/>
</dbReference>
<evidence type="ECO:0000256" key="2">
    <source>
        <dbReference type="ARBA" id="ARBA00007894"/>
    </source>
</evidence>
<comment type="similarity">
    <text evidence="2 10">Belongs to the class-I aminoacyl-tRNA synthetase family. Glutamate--tRNA ligase type 1 subfamily.</text>
</comment>
<dbReference type="InterPro" id="IPR045462">
    <property type="entry name" value="aa-tRNA-synth_I_cd-bd"/>
</dbReference>
<dbReference type="Pfam" id="PF00749">
    <property type="entry name" value="tRNA-synt_1c"/>
    <property type="match status" value="1"/>
</dbReference>
<evidence type="ECO:0000256" key="8">
    <source>
        <dbReference type="ARBA" id="ARBA00022917"/>
    </source>
</evidence>
<evidence type="ECO:0000259" key="11">
    <source>
        <dbReference type="Pfam" id="PF00749"/>
    </source>
</evidence>
<dbReference type="InterPro" id="IPR008925">
    <property type="entry name" value="aa_tRNA-synth_I_cd-bd_sf"/>
</dbReference>
<gene>
    <name evidence="10" type="primary">gltX</name>
    <name evidence="13" type="ORF">A2Y85_02925</name>
</gene>
<comment type="catalytic activity">
    <reaction evidence="10">
        <text>tRNA(Glu) + L-glutamate + ATP = L-glutamyl-tRNA(Glu) + AMP + diphosphate</text>
        <dbReference type="Rhea" id="RHEA:23540"/>
        <dbReference type="Rhea" id="RHEA-COMP:9663"/>
        <dbReference type="Rhea" id="RHEA-COMP:9680"/>
        <dbReference type="ChEBI" id="CHEBI:29985"/>
        <dbReference type="ChEBI" id="CHEBI:30616"/>
        <dbReference type="ChEBI" id="CHEBI:33019"/>
        <dbReference type="ChEBI" id="CHEBI:78442"/>
        <dbReference type="ChEBI" id="CHEBI:78520"/>
        <dbReference type="ChEBI" id="CHEBI:456215"/>
        <dbReference type="EC" id="6.1.1.17"/>
    </reaction>
</comment>
<dbReference type="PRINTS" id="PR00987">
    <property type="entry name" value="TRNASYNTHGLU"/>
</dbReference>
<dbReference type="InterPro" id="IPR000924">
    <property type="entry name" value="Glu/Gln-tRNA-synth"/>
</dbReference>
<dbReference type="GO" id="GO:0000049">
    <property type="term" value="F:tRNA binding"/>
    <property type="evidence" value="ECO:0007669"/>
    <property type="project" value="InterPro"/>
</dbReference>
<feature type="short sequence motif" description="'KMSKS' region" evidence="10">
    <location>
        <begin position="242"/>
        <end position="246"/>
    </location>
</feature>
<evidence type="ECO:0000256" key="4">
    <source>
        <dbReference type="ARBA" id="ARBA00022490"/>
    </source>
</evidence>
<feature type="domain" description="Aminoacyl-tRNA synthetase class I anticodon-binding" evidence="12">
    <location>
        <begin position="325"/>
        <end position="469"/>
    </location>
</feature>
<feature type="domain" description="Glutamyl/glutaminyl-tRNA synthetase class Ib catalytic" evidence="11">
    <location>
        <begin position="4"/>
        <end position="311"/>
    </location>
</feature>
<evidence type="ECO:0000259" key="12">
    <source>
        <dbReference type="Pfam" id="PF19269"/>
    </source>
</evidence>
<evidence type="ECO:0000256" key="6">
    <source>
        <dbReference type="ARBA" id="ARBA00022741"/>
    </source>
</evidence>
<keyword evidence="8 10" id="KW-0648">Protein biosynthesis</keyword>
<evidence type="ECO:0000313" key="14">
    <source>
        <dbReference type="Proteomes" id="UP000177025"/>
    </source>
</evidence>
<evidence type="ECO:0000256" key="5">
    <source>
        <dbReference type="ARBA" id="ARBA00022598"/>
    </source>
</evidence>
<dbReference type="CDD" id="cd00808">
    <property type="entry name" value="GluRS_core"/>
    <property type="match status" value="1"/>
</dbReference>
<comment type="caution">
    <text evidence="13">The sequence shown here is derived from an EMBL/GenBank/DDBJ whole genome shotgun (WGS) entry which is preliminary data.</text>
</comment>
<keyword evidence="5 10" id="KW-0436">Ligase</keyword>
<keyword evidence="4 10" id="KW-0963">Cytoplasm</keyword>
<accession>A0A1F4UB16</accession>
<keyword evidence="7 10" id="KW-0067">ATP-binding</keyword>
<comment type="subcellular location">
    <subcellularLocation>
        <location evidence="1 10">Cytoplasm</location>
    </subcellularLocation>
</comment>